<dbReference type="Proteomes" id="UP000266841">
    <property type="component" value="Unassembled WGS sequence"/>
</dbReference>
<dbReference type="OMA" id="EGNDIWG"/>
<dbReference type="AlphaFoldDB" id="K0T5A1"/>
<dbReference type="OrthoDB" id="205277at2759"/>
<dbReference type="NCBIfam" id="TIGR04312">
    <property type="entry name" value="choice_anch_B"/>
    <property type="match status" value="1"/>
</dbReference>
<dbReference type="PANTHER" id="PTHR38787:SF3">
    <property type="entry name" value="REGULATORY P DOMAIN-CONTAINING PROTEIN"/>
    <property type="match status" value="1"/>
</dbReference>
<reference evidence="1 2" key="1">
    <citation type="journal article" date="2012" name="Genome Biol.">
        <title>Genome and low-iron response of an oceanic diatom adapted to chronic iron limitation.</title>
        <authorList>
            <person name="Lommer M."/>
            <person name="Specht M."/>
            <person name="Roy A.S."/>
            <person name="Kraemer L."/>
            <person name="Andreson R."/>
            <person name="Gutowska M.A."/>
            <person name="Wolf J."/>
            <person name="Bergner S.V."/>
            <person name="Schilhabel M.B."/>
            <person name="Klostermeier U.C."/>
            <person name="Beiko R.G."/>
            <person name="Rosenstiel P."/>
            <person name="Hippler M."/>
            <person name="Laroche J."/>
        </authorList>
    </citation>
    <scope>NUCLEOTIDE SEQUENCE [LARGE SCALE GENOMIC DNA]</scope>
    <source>
        <strain evidence="1 2">CCMP1005</strain>
    </source>
</reference>
<gene>
    <name evidence="1" type="ORF">THAOC_13552</name>
</gene>
<accession>K0T5A1</accession>
<organism evidence="1 2">
    <name type="scientific">Thalassiosira oceanica</name>
    <name type="common">Marine diatom</name>
    <dbReference type="NCBI Taxonomy" id="159749"/>
    <lineage>
        <taxon>Eukaryota</taxon>
        <taxon>Sar</taxon>
        <taxon>Stramenopiles</taxon>
        <taxon>Ochrophyta</taxon>
        <taxon>Bacillariophyta</taxon>
        <taxon>Coscinodiscophyceae</taxon>
        <taxon>Thalassiosirophycidae</taxon>
        <taxon>Thalassiosirales</taxon>
        <taxon>Thalassiosiraceae</taxon>
        <taxon>Thalassiosira</taxon>
    </lineage>
</organism>
<evidence type="ECO:0000313" key="2">
    <source>
        <dbReference type="Proteomes" id="UP000266841"/>
    </source>
</evidence>
<dbReference type="eggNOG" id="ENOG502QQSB">
    <property type="taxonomic scope" value="Eukaryota"/>
</dbReference>
<dbReference type="PANTHER" id="PTHR38787">
    <property type="entry name" value="REGULATORY P DOMAIN-CONTAINING PROTEIN"/>
    <property type="match status" value="1"/>
</dbReference>
<dbReference type="InterPro" id="IPR027589">
    <property type="entry name" value="Choice_anch_B"/>
</dbReference>
<keyword evidence="2" id="KW-1185">Reference proteome</keyword>
<protein>
    <submittedName>
        <fullName evidence="1">Uncharacterized protein</fullName>
    </submittedName>
</protein>
<dbReference type="GO" id="GO:0005576">
    <property type="term" value="C:extracellular region"/>
    <property type="evidence" value="ECO:0007669"/>
    <property type="project" value="TreeGrafter"/>
</dbReference>
<sequence>MSDRRVNRDLEIFEESEPSDLSCDDAVGRTRNGVFMCKAMDAIGFVSNAKLGSKSKTVWTQGCPDEQEPFDWISDIWGWTSPYTDKRYAIAGLYDGTSFVDVSDPTSPIVLGFMDHSGSLGEGNCRDAFWRDMKIYGDVVYIVSEIDDSGVQIYDLTQLDTLVRPDPGLERGNVSRIEPDNFINTIGRSHNVVEFTERGEILIVGPYPREDNNTNACDVVVGETVVVLDVASNPINPTISCIALGDVLNEDDREPYALTNSYPGYVHDGHCFVYSGPDSRYKLNDICVFLAETEIGIYNMDSGSMISTFSYENATYVHQGWVTEDFKTLYANDEQDEECQSGFLEQCEGLDQPGHPNTYAFDITDLEVPKFINVFKNTNAHPSIDHNLYAIGKRIYSANYEAGAWVYAIQESRELKDLAFFDISNECDDIVNCADPFGGTWTHFPFSSTLSMASNGYFGLHLFQIRDIEVLLREIIDLIDEHPIGSSLHSEKQLCHARTAVSNSAMSHTEGAAGVLYGVAKAIDELGCLPGIYDIWSSDICDNLYKAQDFLQL</sequence>
<proteinExistence type="predicted"/>
<name>K0T5A1_THAOC</name>
<evidence type="ECO:0000313" key="1">
    <source>
        <dbReference type="EMBL" id="EJK65572.1"/>
    </source>
</evidence>
<dbReference type="EMBL" id="AGNL01015671">
    <property type="protein sequence ID" value="EJK65572.1"/>
    <property type="molecule type" value="Genomic_DNA"/>
</dbReference>
<comment type="caution">
    <text evidence="1">The sequence shown here is derived from an EMBL/GenBank/DDBJ whole genome shotgun (WGS) entry which is preliminary data.</text>
</comment>